<reference evidence="2" key="1">
    <citation type="journal article" date="2023" name="Hortic. Res.">
        <title>A chromosome-level phased genome enabling allele-level studies in sweet orange: a case study on citrus Huanglongbing tolerance.</title>
        <authorList>
            <person name="Wu B."/>
            <person name="Yu Q."/>
            <person name="Deng Z."/>
            <person name="Duan Y."/>
            <person name="Luo F."/>
            <person name="Gmitter F. Jr."/>
        </authorList>
    </citation>
    <scope>NUCLEOTIDE SEQUENCE [LARGE SCALE GENOMIC DNA]</scope>
    <source>
        <strain evidence="2">cv. Valencia</strain>
    </source>
</reference>
<evidence type="ECO:0000313" key="1">
    <source>
        <dbReference type="EMBL" id="KAH9801644.1"/>
    </source>
</evidence>
<proteinExistence type="predicted"/>
<organism evidence="1 2">
    <name type="scientific">Citrus sinensis</name>
    <name type="common">Sweet orange</name>
    <name type="synonym">Citrus aurantium var. sinensis</name>
    <dbReference type="NCBI Taxonomy" id="2711"/>
    <lineage>
        <taxon>Eukaryota</taxon>
        <taxon>Viridiplantae</taxon>
        <taxon>Streptophyta</taxon>
        <taxon>Embryophyta</taxon>
        <taxon>Tracheophyta</taxon>
        <taxon>Spermatophyta</taxon>
        <taxon>Magnoliopsida</taxon>
        <taxon>eudicotyledons</taxon>
        <taxon>Gunneridae</taxon>
        <taxon>Pentapetalae</taxon>
        <taxon>rosids</taxon>
        <taxon>malvids</taxon>
        <taxon>Sapindales</taxon>
        <taxon>Rutaceae</taxon>
        <taxon>Aurantioideae</taxon>
        <taxon>Citrus</taxon>
    </lineage>
</organism>
<keyword evidence="2" id="KW-1185">Reference proteome</keyword>
<accession>A0ACB8NU42</accession>
<evidence type="ECO:0000313" key="2">
    <source>
        <dbReference type="Proteomes" id="UP000829398"/>
    </source>
</evidence>
<name>A0ACB8NU42_CITSI</name>
<dbReference type="EMBL" id="CM039170">
    <property type="protein sequence ID" value="KAH9801644.1"/>
    <property type="molecule type" value="Genomic_DNA"/>
</dbReference>
<gene>
    <name evidence="1" type="ORF">KPL71_001100</name>
</gene>
<dbReference type="Proteomes" id="UP000829398">
    <property type="component" value="Chromosome 1"/>
</dbReference>
<comment type="caution">
    <text evidence="1">The sequence shown here is derived from an EMBL/GenBank/DDBJ whole genome shotgun (WGS) entry which is preliminary data.</text>
</comment>
<protein>
    <submittedName>
        <fullName evidence="1">Uncharacterized protein</fullName>
    </submittedName>
</protein>
<sequence length="161" mass="18248">MAVKIQELGFQKHASRTLQDASGCESHEQWMARCGCVYNDNIEKEKRSNIFKQNVARIEAFNNKANNEKPYKLAVNVFADLTNEEFKVSRETDSGATCVPNKQVHSSMKMSPLCLPLGTEERKVPSHPSRINNNASRELDRNRGSHHSLRIKNGRLIPNGR</sequence>